<protein>
    <submittedName>
        <fullName evidence="5">Creatinine amidohydrolase</fullName>
    </submittedName>
</protein>
<sequence>MLPPPHRLSDLDSRSLERVLPRRPLLILPVGALEAHGPHLPLGADLIQAEATADALAERLDALVAPGLAYGVCPGTRRFPGSVSRSLEGLSREVREILGEFFRQGFRRVLVLSGHGDSGHMAALREGARQAAEDHPGLAVAA</sequence>
<dbReference type="PANTHER" id="PTHR35005">
    <property type="entry name" value="3-DEHYDRO-SCYLLO-INOSOSE HYDROLASE"/>
    <property type="match status" value="1"/>
</dbReference>
<dbReference type="GO" id="GO:0046872">
    <property type="term" value="F:metal ion binding"/>
    <property type="evidence" value="ECO:0007669"/>
    <property type="project" value="UniProtKB-KW"/>
</dbReference>
<evidence type="ECO:0000256" key="2">
    <source>
        <dbReference type="ARBA" id="ARBA00022723"/>
    </source>
</evidence>
<dbReference type="GO" id="GO:0009231">
    <property type="term" value="P:riboflavin biosynthetic process"/>
    <property type="evidence" value="ECO:0007669"/>
    <property type="project" value="TreeGrafter"/>
</dbReference>
<accession>T0ZV26</accession>
<dbReference type="SUPFAM" id="SSF102215">
    <property type="entry name" value="Creatininase"/>
    <property type="match status" value="1"/>
</dbReference>
<evidence type="ECO:0000313" key="5">
    <source>
        <dbReference type="EMBL" id="EQD48403.1"/>
    </source>
</evidence>
<evidence type="ECO:0000256" key="3">
    <source>
        <dbReference type="ARBA" id="ARBA00022801"/>
    </source>
</evidence>
<dbReference type="EMBL" id="AUZY01007870">
    <property type="protein sequence ID" value="EQD48403.1"/>
    <property type="molecule type" value="Genomic_DNA"/>
</dbReference>
<feature type="non-terminal residue" evidence="5">
    <location>
        <position position="142"/>
    </location>
</feature>
<comment type="caution">
    <text evidence="5">The sequence shown here is derived from an EMBL/GenBank/DDBJ whole genome shotgun (WGS) entry which is preliminary data.</text>
</comment>
<organism evidence="5">
    <name type="scientific">mine drainage metagenome</name>
    <dbReference type="NCBI Taxonomy" id="410659"/>
    <lineage>
        <taxon>unclassified sequences</taxon>
        <taxon>metagenomes</taxon>
        <taxon>ecological metagenomes</taxon>
    </lineage>
</organism>
<dbReference type="Pfam" id="PF02633">
    <property type="entry name" value="Creatininase"/>
    <property type="match status" value="1"/>
</dbReference>
<reference evidence="5" key="1">
    <citation type="submission" date="2013-08" db="EMBL/GenBank/DDBJ databases">
        <authorList>
            <person name="Mendez C."/>
            <person name="Richter M."/>
            <person name="Ferrer M."/>
            <person name="Sanchez J."/>
        </authorList>
    </citation>
    <scope>NUCLEOTIDE SEQUENCE</scope>
</reference>
<dbReference type="InterPro" id="IPR024087">
    <property type="entry name" value="Creatininase-like_sf"/>
</dbReference>
<proteinExistence type="predicted"/>
<evidence type="ECO:0000256" key="1">
    <source>
        <dbReference type="ARBA" id="ARBA00001947"/>
    </source>
</evidence>
<keyword evidence="4" id="KW-0862">Zinc</keyword>
<reference evidence="5" key="2">
    <citation type="journal article" date="2014" name="ISME J.">
        <title>Microbial stratification in low pH oxic and suboxic macroscopic growths along an acid mine drainage.</title>
        <authorList>
            <person name="Mendez-Garcia C."/>
            <person name="Mesa V."/>
            <person name="Sprenger R.R."/>
            <person name="Richter M."/>
            <person name="Diez M.S."/>
            <person name="Solano J."/>
            <person name="Bargiela R."/>
            <person name="Golyshina O.V."/>
            <person name="Manteca A."/>
            <person name="Ramos J.L."/>
            <person name="Gallego J.R."/>
            <person name="Llorente I."/>
            <person name="Martins Dos Santos V.A."/>
            <person name="Jensen O.N."/>
            <person name="Pelaez A.I."/>
            <person name="Sanchez J."/>
            <person name="Ferrer M."/>
        </authorList>
    </citation>
    <scope>NUCLEOTIDE SEQUENCE</scope>
</reference>
<comment type="cofactor">
    <cofactor evidence="1">
        <name>Zn(2+)</name>
        <dbReference type="ChEBI" id="CHEBI:29105"/>
    </cofactor>
</comment>
<keyword evidence="3 5" id="KW-0378">Hydrolase</keyword>
<dbReference type="InterPro" id="IPR003785">
    <property type="entry name" value="Creatininase/forma_Hydrolase"/>
</dbReference>
<evidence type="ECO:0000256" key="4">
    <source>
        <dbReference type="ARBA" id="ARBA00022833"/>
    </source>
</evidence>
<dbReference type="PANTHER" id="PTHR35005:SF1">
    <property type="entry name" value="2-AMINO-5-FORMYLAMINO-6-RIBOSYLAMINOPYRIMIDIN-4(3H)-ONE 5'-MONOPHOSPHATE DEFORMYLASE"/>
    <property type="match status" value="1"/>
</dbReference>
<name>T0ZV26_9ZZZZ</name>
<dbReference type="AlphaFoldDB" id="T0ZV26"/>
<dbReference type="Gene3D" id="3.40.50.10310">
    <property type="entry name" value="Creatininase"/>
    <property type="match status" value="1"/>
</dbReference>
<gene>
    <name evidence="5" type="ORF">B1B_12055</name>
</gene>
<dbReference type="GO" id="GO:0016811">
    <property type="term" value="F:hydrolase activity, acting on carbon-nitrogen (but not peptide) bonds, in linear amides"/>
    <property type="evidence" value="ECO:0007669"/>
    <property type="project" value="TreeGrafter"/>
</dbReference>
<keyword evidence="2" id="KW-0479">Metal-binding</keyword>